<evidence type="ECO:0000259" key="1">
    <source>
        <dbReference type="Pfam" id="PF00535"/>
    </source>
</evidence>
<dbReference type="SUPFAM" id="SSF53448">
    <property type="entry name" value="Nucleotide-diphospho-sugar transferases"/>
    <property type="match status" value="1"/>
</dbReference>
<name>E4Z456_OIKDI</name>
<dbReference type="CDD" id="cd00761">
    <property type="entry name" value="Glyco_tranf_GTA_type"/>
    <property type="match status" value="1"/>
</dbReference>
<feature type="domain" description="Glycosyltransferase 2-like" evidence="1">
    <location>
        <begin position="300"/>
        <end position="410"/>
    </location>
</feature>
<dbReference type="Proteomes" id="UP000011014">
    <property type="component" value="Unassembled WGS sequence"/>
</dbReference>
<evidence type="ECO:0000313" key="2">
    <source>
        <dbReference type="EMBL" id="CBY42484.1"/>
    </source>
</evidence>
<sequence length="433" mass="50640">MRTICSKQIVILAVTNIISFYLGLNFTNKNFEDAKEEFLRSYNFKSFGEKNYAAKYEILEENIENEKAPIKVSEPIFRRPDKLKKEKSFKRRLQPLLPSSPKSYMRSSEAAQCFCENEKDHRVFYYTSANVQNKEALKKLRDEDFRKYKAANYIQFYDAPLLLSQAQSAIQYVSSGYEIEPFESFVPFIRIISDDPDEKFKFKISSKYGSIVSDKNPHTYANSTSLEYWTELENVNLIIQGLRYIPEFYDARPFTDLISFCLISTKKIEEVKIPVRIRRKPLPILQFRKSNEIHEMVTIVTKTLFRYNCLRSLLSSIMKYYPKITIIVADDNPSEVYQKLDSAKFPTVKQYKMPAEEGWFAGRALAISQVRTPYFVWVDDDTAFNKETNIAEMLKIAEKTGYDIIGGGLGSKARREWQHYDRFDIPYSEKGFC</sequence>
<proteinExistence type="predicted"/>
<dbReference type="PANTHER" id="PTHR15046:SF3">
    <property type="entry name" value="BETA-1,4 N-ACETYLGALACTOSAMINYLTRANSFERASE 2-LIKE"/>
    <property type="match status" value="1"/>
</dbReference>
<dbReference type="PANTHER" id="PTHR15046">
    <property type="entry name" value="GLYCO_TRANS_2-LIKE DOMAIN-CONTAINING PROTEIN"/>
    <property type="match status" value="1"/>
</dbReference>
<dbReference type="EMBL" id="FN657205">
    <property type="protein sequence ID" value="CBY42484.1"/>
    <property type="molecule type" value="Genomic_DNA"/>
</dbReference>
<dbReference type="AlphaFoldDB" id="E4Z456"/>
<dbReference type="Gene3D" id="3.90.550.10">
    <property type="entry name" value="Spore Coat Polysaccharide Biosynthesis Protein SpsA, Chain A"/>
    <property type="match status" value="1"/>
</dbReference>
<feature type="non-terminal residue" evidence="2">
    <location>
        <position position="433"/>
    </location>
</feature>
<dbReference type="Pfam" id="PF00535">
    <property type="entry name" value="Glycos_transf_2"/>
    <property type="match status" value="1"/>
</dbReference>
<organism evidence="2">
    <name type="scientific">Oikopleura dioica</name>
    <name type="common">Tunicate</name>
    <dbReference type="NCBI Taxonomy" id="34765"/>
    <lineage>
        <taxon>Eukaryota</taxon>
        <taxon>Metazoa</taxon>
        <taxon>Chordata</taxon>
        <taxon>Tunicata</taxon>
        <taxon>Appendicularia</taxon>
        <taxon>Copelata</taxon>
        <taxon>Oikopleuridae</taxon>
        <taxon>Oikopleura</taxon>
    </lineage>
</organism>
<dbReference type="InterPro" id="IPR001173">
    <property type="entry name" value="Glyco_trans_2-like"/>
</dbReference>
<reference evidence="2" key="1">
    <citation type="journal article" date="2010" name="Science">
        <title>Plasticity of animal genome architecture unmasked by rapid evolution of a pelagic tunicate.</title>
        <authorList>
            <person name="Denoeud F."/>
            <person name="Henriet S."/>
            <person name="Mungpakdee S."/>
            <person name="Aury J.M."/>
            <person name="Da Silva C."/>
            <person name="Brinkmann H."/>
            <person name="Mikhaleva J."/>
            <person name="Olsen L.C."/>
            <person name="Jubin C."/>
            <person name="Canestro C."/>
            <person name="Bouquet J.M."/>
            <person name="Danks G."/>
            <person name="Poulain J."/>
            <person name="Campsteijn C."/>
            <person name="Adamski M."/>
            <person name="Cross I."/>
            <person name="Yadetie F."/>
            <person name="Muffato M."/>
            <person name="Louis A."/>
            <person name="Butcher S."/>
            <person name="Tsagkogeorga G."/>
            <person name="Konrad A."/>
            <person name="Singh S."/>
            <person name="Jensen M.F."/>
            <person name="Cong E.H."/>
            <person name="Eikeseth-Otteraa H."/>
            <person name="Noel B."/>
            <person name="Anthouard V."/>
            <person name="Porcel B.M."/>
            <person name="Kachouri-Lafond R."/>
            <person name="Nishino A."/>
            <person name="Ugolini M."/>
            <person name="Chourrout P."/>
            <person name="Nishida H."/>
            <person name="Aasland R."/>
            <person name="Huzurbazar S."/>
            <person name="Westhof E."/>
            <person name="Delsuc F."/>
            <person name="Lehrach H."/>
            <person name="Reinhardt R."/>
            <person name="Weissenbach J."/>
            <person name="Roy S.W."/>
            <person name="Artiguenave F."/>
            <person name="Postlethwait J.H."/>
            <person name="Manak J.R."/>
            <person name="Thompson E.M."/>
            <person name="Jaillon O."/>
            <person name="Du Pasquier L."/>
            <person name="Boudinot P."/>
            <person name="Liberles D.A."/>
            <person name="Volff J.N."/>
            <person name="Philippe H."/>
            <person name="Lenhard B."/>
            <person name="Roest Crollius H."/>
            <person name="Wincker P."/>
            <person name="Chourrout D."/>
        </authorList>
    </citation>
    <scope>NUCLEOTIDE SEQUENCE [LARGE SCALE GENOMIC DNA]</scope>
</reference>
<gene>
    <name evidence="2" type="ORF">GSOID_T00026181001</name>
</gene>
<dbReference type="InterPro" id="IPR029044">
    <property type="entry name" value="Nucleotide-diphossugar_trans"/>
</dbReference>
<protein>
    <recommendedName>
        <fullName evidence="1">Glycosyltransferase 2-like domain-containing protein</fullName>
    </recommendedName>
</protein>
<accession>E4Z456</accession>